<reference evidence="11 12" key="1">
    <citation type="submission" date="2019-01" db="EMBL/GenBank/DDBJ databases">
        <title>Nuclear Genome Assembly of the Microalgal Biofuel strain Nannochloropsis salina CCMP1776.</title>
        <authorList>
            <person name="Hovde B."/>
        </authorList>
    </citation>
    <scope>NUCLEOTIDE SEQUENCE [LARGE SCALE GENOMIC DNA]</scope>
    <source>
        <strain evidence="11 12">CCMP1776</strain>
    </source>
</reference>
<comment type="caution">
    <text evidence="11">The sequence shown here is derived from an EMBL/GenBank/DDBJ whole genome shotgun (WGS) entry which is preliminary data.</text>
</comment>
<feature type="compositionally biased region" description="Acidic residues" evidence="9">
    <location>
        <begin position="15"/>
        <end position="32"/>
    </location>
</feature>
<name>A0A4D9DF62_9STRA</name>
<evidence type="ECO:0000256" key="5">
    <source>
        <dbReference type="ARBA" id="ARBA00022884"/>
    </source>
</evidence>
<evidence type="ECO:0000259" key="10">
    <source>
        <dbReference type="PROSITE" id="PS51358"/>
    </source>
</evidence>
<dbReference type="Gene3D" id="1.10.287.4070">
    <property type="match status" value="1"/>
</dbReference>
<dbReference type="PANTHER" id="PTHR13904:SF0">
    <property type="entry name" value="U4_U6 SMALL NUCLEAR RIBONUCLEOPROTEIN PRP31"/>
    <property type="match status" value="1"/>
</dbReference>
<keyword evidence="8" id="KW-0687">Ribonucleoprotein</keyword>
<organism evidence="11 12">
    <name type="scientific">Nannochloropsis salina CCMP1776</name>
    <dbReference type="NCBI Taxonomy" id="1027361"/>
    <lineage>
        <taxon>Eukaryota</taxon>
        <taxon>Sar</taxon>
        <taxon>Stramenopiles</taxon>
        <taxon>Ochrophyta</taxon>
        <taxon>Eustigmatophyceae</taxon>
        <taxon>Eustigmatales</taxon>
        <taxon>Monodopsidaceae</taxon>
        <taxon>Microchloropsis</taxon>
        <taxon>Microchloropsis salina</taxon>
    </lineage>
</organism>
<feature type="region of interest" description="Disordered" evidence="9">
    <location>
        <begin position="414"/>
        <end position="443"/>
    </location>
</feature>
<sequence length="583" mass="62320">MTALGDNSFLNDLDGLGEDSDEEEEEEEEEEEGRGVQARKDGKPGGNGGVRVKAEDLESLDDIEEEEEEGGDGKATKRRQEKQGQDAMEMEGAVPKALSKGTGQSLDAVATLSKTKRYRAHLERVTTGLALEEAPSMSLPLENDPEYQLILSSNRLVQDIDEEILNVHRFVVDVYSQKFPELESLLPNKLDYVRTVQRIGNEMVRPFSSSLPVAKSVFSDLTVIDLNDLLPTASVMVVSVTASSTSGRPLPPPLLQECLGGCAEVLALFEARTLILSFVERRMSVLAPNTCALIGSKIASQLMGLAGGLVALSRIPANHVQVMGQEKKSLQGLAAAQGIPHAGVLIGCEVVLGAPPALRQKALRLVASKVALTARMDAYQPEGEGGKEGGREKGAGGRALRAECEDKILKWQEPSKGKEKKALPVPEMSARKKRAGKRVTKAKEKFAMTELRKEYGRRQFAGASAGAEYGDEAMGMDTGMLGAVGGRLRIPGAKEQRQSVGKKKKAELAKMSGAGAGAGGGRVLSMGGSSGATNGMASSLVFTPTQGLELMNPIAAEEKRRRVEEANKSWFDSSSGFMSAKPR</sequence>
<evidence type="ECO:0000256" key="4">
    <source>
        <dbReference type="ARBA" id="ARBA00022728"/>
    </source>
</evidence>
<dbReference type="InterPro" id="IPR019175">
    <property type="entry name" value="Prp31_C"/>
</dbReference>
<evidence type="ECO:0000256" key="1">
    <source>
        <dbReference type="ARBA" id="ARBA00004123"/>
    </source>
</evidence>
<dbReference type="InterPro" id="IPR012976">
    <property type="entry name" value="NOSIC"/>
</dbReference>
<evidence type="ECO:0000313" key="12">
    <source>
        <dbReference type="Proteomes" id="UP000355283"/>
    </source>
</evidence>
<dbReference type="FunFam" id="1.10.287.4070:FF:000003">
    <property type="entry name" value="U4/U6 small nuclear ribonucleoprotein PRP31"/>
    <property type="match status" value="1"/>
</dbReference>
<dbReference type="Proteomes" id="UP000355283">
    <property type="component" value="Unassembled WGS sequence"/>
</dbReference>
<dbReference type="InterPro" id="IPR042239">
    <property type="entry name" value="Nop_C"/>
</dbReference>
<comment type="subcellular location">
    <subcellularLocation>
        <location evidence="1">Nucleus</location>
    </subcellularLocation>
</comment>
<keyword evidence="7" id="KW-0539">Nucleus</keyword>
<evidence type="ECO:0000256" key="2">
    <source>
        <dbReference type="ARBA" id="ARBA00005572"/>
    </source>
</evidence>
<dbReference type="GO" id="GO:0005687">
    <property type="term" value="C:U4 snRNP"/>
    <property type="evidence" value="ECO:0007669"/>
    <property type="project" value="TreeGrafter"/>
</dbReference>
<proteinExistence type="inferred from homology"/>
<feature type="compositionally biased region" description="Basic residues" evidence="9">
    <location>
        <begin position="431"/>
        <end position="440"/>
    </location>
</feature>
<dbReference type="Pfam" id="PF01798">
    <property type="entry name" value="Nop"/>
    <property type="match status" value="1"/>
</dbReference>
<dbReference type="GO" id="GO:0000244">
    <property type="term" value="P:spliceosomal tri-snRNP complex assembly"/>
    <property type="evidence" value="ECO:0007669"/>
    <property type="project" value="InterPro"/>
</dbReference>
<dbReference type="InterPro" id="IPR002687">
    <property type="entry name" value="Nop_dom"/>
</dbReference>
<evidence type="ECO:0000256" key="3">
    <source>
        <dbReference type="ARBA" id="ARBA00022664"/>
    </source>
</evidence>
<gene>
    <name evidence="11" type="ORF">NSK_001700</name>
</gene>
<keyword evidence="5" id="KW-0694">RNA-binding</keyword>
<dbReference type="GO" id="GO:0071011">
    <property type="term" value="C:precatalytic spliceosome"/>
    <property type="evidence" value="ECO:0007669"/>
    <property type="project" value="TreeGrafter"/>
</dbReference>
<evidence type="ECO:0000256" key="7">
    <source>
        <dbReference type="ARBA" id="ARBA00023242"/>
    </source>
</evidence>
<dbReference type="InterPro" id="IPR036070">
    <property type="entry name" value="Nop_dom_sf"/>
</dbReference>
<evidence type="ECO:0000256" key="9">
    <source>
        <dbReference type="SAM" id="MobiDB-lite"/>
    </source>
</evidence>
<evidence type="ECO:0000313" key="11">
    <source>
        <dbReference type="EMBL" id="TFJ87368.1"/>
    </source>
</evidence>
<comment type="similarity">
    <text evidence="2">Belongs to the PRP31 family.</text>
</comment>
<keyword evidence="4" id="KW-0747">Spliceosome</keyword>
<feature type="region of interest" description="Disordered" evidence="9">
    <location>
        <begin position="560"/>
        <end position="583"/>
    </location>
</feature>
<dbReference type="OrthoDB" id="4771285at2759"/>
<dbReference type="PANTHER" id="PTHR13904">
    <property type="entry name" value="PRE-MRNA SPLICING FACTOR PRP31"/>
    <property type="match status" value="1"/>
</dbReference>
<dbReference type="InterPro" id="IPR027105">
    <property type="entry name" value="Prp31"/>
</dbReference>
<dbReference type="SUPFAM" id="SSF89124">
    <property type="entry name" value="Nop domain"/>
    <property type="match status" value="1"/>
</dbReference>
<keyword evidence="6" id="KW-0508">mRNA splicing</keyword>
<evidence type="ECO:0000256" key="8">
    <source>
        <dbReference type="ARBA" id="ARBA00023274"/>
    </source>
</evidence>
<dbReference type="GO" id="GO:0046540">
    <property type="term" value="C:U4/U6 x U5 tri-snRNP complex"/>
    <property type="evidence" value="ECO:0007669"/>
    <property type="project" value="InterPro"/>
</dbReference>
<dbReference type="SMART" id="SM00931">
    <property type="entry name" value="NOSIC"/>
    <property type="match status" value="1"/>
</dbReference>
<feature type="compositionally biased region" description="Acidic residues" evidence="9">
    <location>
        <begin position="57"/>
        <end position="70"/>
    </location>
</feature>
<dbReference type="GO" id="GO:0003723">
    <property type="term" value="F:RNA binding"/>
    <property type="evidence" value="ECO:0007669"/>
    <property type="project" value="UniProtKB-KW"/>
</dbReference>
<protein>
    <recommendedName>
        <fullName evidence="10">Nop domain-containing protein</fullName>
    </recommendedName>
</protein>
<feature type="region of interest" description="Disordered" evidence="9">
    <location>
        <begin position="1"/>
        <end position="102"/>
    </location>
</feature>
<keyword evidence="3" id="KW-0507">mRNA processing</keyword>
<dbReference type="PROSITE" id="PS51358">
    <property type="entry name" value="NOP"/>
    <property type="match status" value="1"/>
</dbReference>
<evidence type="ECO:0000256" key="6">
    <source>
        <dbReference type="ARBA" id="ARBA00023187"/>
    </source>
</evidence>
<keyword evidence="12" id="KW-1185">Reference proteome</keyword>
<dbReference type="Gene3D" id="1.10.246.90">
    <property type="entry name" value="Nop domain"/>
    <property type="match status" value="1"/>
</dbReference>
<accession>A0A4D9DF62</accession>
<dbReference type="EMBL" id="SDOX01000006">
    <property type="protein sequence ID" value="TFJ87368.1"/>
    <property type="molecule type" value="Genomic_DNA"/>
</dbReference>
<dbReference type="AlphaFoldDB" id="A0A4D9DF62"/>
<feature type="domain" description="Nop" evidence="10">
    <location>
        <begin position="286"/>
        <end position="413"/>
    </location>
</feature>
<dbReference type="Pfam" id="PF09785">
    <property type="entry name" value="Prp31_C"/>
    <property type="match status" value="1"/>
</dbReference>